<feature type="region of interest" description="Disordered" evidence="1">
    <location>
        <begin position="65"/>
        <end position="84"/>
    </location>
</feature>
<evidence type="ECO:0000256" key="1">
    <source>
        <dbReference type="SAM" id="MobiDB-lite"/>
    </source>
</evidence>
<keyword evidence="3" id="KW-1185">Reference proteome</keyword>
<dbReference type="Proteomes" id="UP001162483">
    <property type="component" value="Unassembled WGS sequence"/>
</dbReference>
<evidence type="ECO:0000313" key="3">
    <source>
        <dbReference type="Proteomes" id="UP001162483"/>
    </source>
</evidence>
<organism evidence="2 3">
    <name type="scientific">Staurois parvus</name>
    <dbReference type="NCBI Taxonomy" id="386267"/>
    <lineage>
        <taxon>Eukaryota</taxon>
        <taxon>Metazoa</taxon>
        <taxon>Chordata</taxon>
        <taxon>Craniata</taxon>
        <taxon>Vertebrata</taxon>
        <taxon>Euteleostomi</taxon>
        <taxon>Amphibia</taxon>
        <taxon>Batrachia</taxon>
        <taxon>Anura</taxon>
        <taxon>Neobatrachia</taxon>
        <taxon>Ranoidea</taxon>
        <taxon>Ranidae</taxon>
        <taxon>Staurois</taxon>
    </lineage>
</organism>
<reference evidence="2" key="1">
    <citation type="submission" date="2023-05" db="EMBL/GenBank/DDBJ databases">
        <authorList>
            <person name="Stuckert A."/>
        </authorList>
    </citation>
    <scope>NUCLEOTIDE SEQUENCE</scope>
</reference>
<accession>A0ABN9FDZ6</accession>
<evidence type="ECO:0000313" key="2">
    <source>
        <dbReference type="EMBL" id="CAI9595229.1"/>
    </source>
</evidence>
<gene>
    <name evidence="2" type="ORF">SPARVUS_LOCUS11859662</name>
</gene>
<proteinExistence type="predicted"/>
<dbReference type="EMBL" id="CATNWA010016765">
    <property type="protein sequence ID" value="CAI9595229.1"/>
    <property type="molecule type" value="Genomic_DNA"/>
</dbReference>
<name>A0ABN9FDZ6_9NEOB</name>
<comment type="caution">
    <text evidence="2">The sequence shown here is derived from an EMBL/GenBank/DDBJ whole genome shotgun (WGS) entry which is preliminary data.</text>
</comment>
<sequence length="119" mass="13238">MQSLTPVSNIVEVSESCICVFNNNNPTSEDGCKDITDNEQCIHNNYVINEESCVDSFLASANAKGVDSKSSSDEENQEKTPQQISTVQVWLHYTRGIAYLSSDDTESEDEEIFLKSFNS</sequence>
<protein>
    <submittedName>
        <fullName evidence="2">Uncharacterized protein</fullName>
    </submittedName>
</protein>